<gene>
    <name evidence="1" type="ORF">MNBD_GAMMA18-1631</name>
</gene>
<evidence type="ECO:0008006" key="2">
    <source>
        <dbReference type="Google" id="ProtNLM"/>
    </source>
</evidence>
<dbReference type="AlphaFoldDB" id="A0A3B0YSD6"/>
<proteinExistence type="predicted"/>
<accession>A0A3B0YSD6</accession>
<dbReference type="InterPro" id="IPR021953">
    <property type="entry name" value="DUF3570"/>
</dbReference>
<sequence length="351" mass="40111">MAVIRLKRHLLLILLLLACLPLTAAILPEDRFDALYHYYSGGGVDISGPSLLFRKQVAAPVSMSTHYYVDTISSASIDVVTQASPYNEERTEYGLNVDYLNDKSLLSMGYTTSSENDYVANTVNIGISQDFFGDLTNISLGFARGSDTVSRSTDNEFERQIERRNYRLGLSQILSKNMTVTLAFDLTSDEGFLNNPYRRYRYATTVNNALTENWDYERYPGTRTSTALGMRGLYYLPYRAAIGLEVRQFSDTWGVNAQNWQVFYRHPTDIGWLFEVRYRQYSQNRASFYADLFNAPNAQNYMARDKELSTYSSQTFGVTASYGFNTGALSWIERGSVNLSWDYMQFDYANF</sequence>
<dbReference type="EMBL" id="UOFP01000004">
    <property type="protein sequence ID" value="VAW83795.1"/>
    <property type="molecule type" value="Genomic_DNA"/>
</dbReference>
<feature type="non-terminal residue" evidence="1">
    <location>
        <position position="351"/>
    </location>
</feature>
<name>A0A3B0YSD6_9ZZZZ</name>
<evidence type="ECO:0000313" key="1">
    <source>
        <dbReference type="EMBL" id="VAW83795.1"/>
    </source>
</evidence>
<dbReference type="PROSITE" id="PS51257">
    <property type="entry name" value="PROKAR_LIPOPROTEIN"/>
    <property type="match status" value="1"/>
</dbReference>
<organism evidence="1">
    <name type="scientific">hydrothermal vent metagenome</name>
    <dbReference type="NCBI Taxonomy" id="652676"/>
    <lineage>
        <taxon>unclassified sequences</taxon>
        <taxon>metagenomes</taxon>
        <taxon>ecological metagenomes</taxon>
    </lineage>
</organism>
<reference evidence="1" key="1">
    <citation type="submission" date="2018-06" db="EMBL/GenBank/DDBJ databases">
        <authorList>
            <person name="Zhirakovskaya E."/>
        </authorList>
    </citation>
    <scope>NUCLEOTIDE SEQUENCE</scope>
</reference>
<dbReference type="Pfam" id="PF12094">
    <property type="entry name" value="DUF3570"/>
    <property type="match status" value="2"/>
</dbReference>
<protein>
    <recommendedName>
        <fullName evidence="2">DUF3570 domain-containing protein</fullName>
    </recommendedName>
</protein>